<dbReference type="STRING" id="37625.SAMN05660420_00129"/>
<protein>
    <recommendedName>
        <fullName evidence="4">HAMP domain-containing protein</fullName>
    </recommendedName>
</protein>
<proteinExistence type="predicted"/>
<evidence type="ECO:0000313" key="3">
    <source>
        <dbReference type="Proteomes" id="UP000199409"/>
    </source>
</evidence>
<evidence type="ECO:0008006" key="4">
    <source>
        <dbReference type="Google" id="ProtNLM"/>
    </source>
</evidence>
<dbReference type="EMBL" id="FNQN01000001">
    <property type="protein sequence ID" value="SDZ75323.1"/>
    <property type="molecule type" value="Genomic_DNA"/>
</dbReference>
<organism evidence="2 3">
    <name type="scientific">Desulfuromusa kysingii</name>
    <dbReference type="NCBI Taxonomy" id="37625"/>
    <lineage>
        <taxon>Bacteria</taxon>
        <taxon>Pseudomonadati</taxon>
        <taxon>Thermodesulfobacteriota</taxon>
        <taxon>Desulfuromonadia</taxon>
        <taxon>Desulfuromonadales</taxon>
        <taxon>Geopsychrobacteraceae</taxon>
        <taxon>Desulfuromusa</taxon>
    </lineage>
</organism>
<keyword evidence="1" id="KW-0812">Transmembrane</keyword>
<feature type="transmembrane region" description="Helical" evidence="1">
    <location>
        <begin position="9"/>
        <end position="32"/>
    </location>
</feature>
<keyword evidence="1" id="KW-1133">Transmembrane helix</keyword>
<dbReference type="Gene3D" id="6.10.340.10">
    <property type="match status" value="1"/>
</dbReference>
<dbReference type="AlphaFoldDB" id="A0A1H3VKJ3"/>
<reference evidence="2 3" key="1">
    <citation type="submission" date="2016-10" db="EMBL/GenBank/DDBJ databases">
        <authorList>
            <person name="de Groot N.N."/>
        </authorList>
    </citation>
    <scope>NUCLEOTIDE SEQUENCE [LARGE SCALE GENOMIC DNA]</scope>
    <source>
        <strain evidence="2 3">DSM 7343</strain>
    </source>
</reference>
<keyword evidence="3" id="KW-1185">Reference proteome</keyword>
<gene>
    <name evidence="2" type="ORF">SAMN05660420_00129</name>
</gene>
<feature type="transmembrane region" description="Helical" evidence="1">
    <location>
        <begin position="186"/>
        <end position="205"/>
    </location>
</feature>
<dbReference type="Proteomes" id="UP000199409">
    <property type="component" value="Unassembled WGS sequence"/>
</dbReference>
<name>A0A1H3VKJ3_9BACT</name>
<evidence type="ECO:0000313" key="2">
    <source>
        <dbReference type="EMBL" id="SDZ75323.1"/>
    </source>
</evidence>
<sequence length="277" mass="30611">MFDNLIARAIVPVTIAVTGFVIFGCLLLYSFIKADLTASAFLTANNCADTVVKSTKSAMLEDNQQAIQNIVENIGTRADVKLIKIYGQDGKTRYSGRNDFESLSTTAEAHIASFLDSELGQTEVQRHEIDHDNGNLIISLPIFNEPQCSTADCHFHADEEEILGFFSIGISSHHLDETLTLLRNRMIIFSVMVLFLTVGGVTALLRMNLFLPILRLTYNAEQASQGVAEADLPKSDHKLGKLNRDFRLIVKQRDQALLALKALETPNRNVDNGSDQA</sequence>
<dbReference type="RefSeq" id="WP_092344006.1">
    <property type="nucleotide sequence ID" value="NZ_FNQN01000001.1"/>
</dbReference>
<dbReference type="Gene3D" id="3.30.450.290">
    <property type="match status" value="1"/>
</dbReference>
<keyword evidence="1" id="KW-0472">Membrane</keyword>
<evidence type="ECO:0000256" key="1">
    <source>
        <dbReference type="SAM" id="Phobius"/>
    </source>
</evidence>
<accession>A0A1H3VKJ3</accession>
<dbReference type="OrthoDB" id="9781147at2"/>